<dbReference type="EMBL" id="LR134289">
    <property type="protein sequence ID" value="VEE11665.1"/>
    <property type="molecule type" value="Genomic_DNA"/>
</dbReference>
<dbReference type="Proteomes" id="UP000279227">
    <property type="component" value="Chromosome"/>
</dbReference>
<sequence length="32" mass="3785">MKSALRFISAPIFIWSFRLAYFDNKVAFFALL</sequence>
<proteinExistence type="predicted"/>
<name>A0A448BAS3_CHRGE</name>
<evidence type="ECO:0000313" key="1">
    <source>
        <dbReference type="EMBL" id="VEE11665.1"/>
    </source>
</evidence>
<evidence type="ECO:0000313" key="2">
    <source>
        <dbReference type="Proteomes" id="UP000279227"/>
    </source>
</evidence>
<dbReference type="AlphaFoldDB" id="A0A448BAS3"/>
<reference evidence="1 2" key="1">
    <citation type="submission" date="2018-12" db="EMBL/GenBank/DDBJ databases">
        <authorList>
            <consortium name="Pathogen Informatics"/>
        </authorList>
    </citation>
    <scope>NUCLEOTIDE SEQUENCE [LARGE SCALE GENOMIC DNA]</scope>
    <source>
        <strain evidence="1 2">NCTC11432</strain>
    </source>
</reference>
<organism evidence="1 2">
    <name type="scientific">Chryseobacterium gleum</name>
    <name type="common">Flavobacterium gleum</name>
    <dbReference type="NCBI Taxonomy" id="250"/>
    <lineage>
        <taxon>Bacteria</taxon>
        <taxon>Pseudomonadati</taxon>
        <taxon>Bacteroidota</taxon>
        <taxon>Flavobacteriia</taxon>
        <taxon>Flavobacteriales</taxon>
        <taxon>Weeksellaceae</taxon>
        <taxon>Chryseobacterium group</taxon>
        <taxon>Chryseobacterium</taxon>
    </lineage>
</organism>
<gene>
    <name evidence="1" type="ORF">NCTC11432_04914</name>
</gene>
<protein>
    <submittedName>
        <fullName evidence="1">Uncharacterized protein</fullName>
    </submittedName>
</protein>
<accession>A0A448BAS3</accession>
<dbReference type="KEGG" id="cgle:NCTC11432_04914"/>